<evidence type="ECO:0000256" key="2">
    <source>
        <dbReference type="ARBA" id="ARBA00022777"/>
    </source>
</evidence>
<dbReference type="Gene3D" id="3.30.450.40">
    <property type="match status" value="1"/>
</dbReference>
<keyword evidence="2" id="KW-0418">Kinase</keyword>
<keyword evidence="1" id="KW-0808">Transferase</keyword>
<dbReference type="RefSeq" id="WP_344221588.1">
    <property type="nucleotide sequence ID" value="NZ_BAAAOS010000058.1"/>
</dbReference>
<evidence type="ECO:0000256" key="4">
    <source>
        <dbReference type="ARBA" id="ARBA00023163"/>
    </source>
</evidence>
<dbReference type="EMBL" id="BAAAOS010000058">
    <property type="protein sequence ID" value="GAA1610455.1"/>
    <property type="molecule type" value="Genomic_DNA"/>
</dbReference>
<dbReference type="InterPro" id="IPR003018">
    <property type="entry name" value="GAF"/>
</dbReference>
<proteinExistence type="predicted"/>
<evidence type="ECO:0000313" key="6">
    <source>
        <dbReference type="EMBL" id="GAA1610455.1"/>
    </source>
</evidence>
<dbReference type="PIRSF" id="PIRSF036625">
    <property type="entry name" value="GAF_ANTAR"/>
    <property type="match status" value="1"/>
</dbReference>
<dbReference type="Pfam" id="PF13185">
    <property type="entry name" value="GAF_2"/>
    <property type="match status" value="1"/>
</dbReference>
<feature type="domain" description="ANTAR" evidence="5">
    <location>
        <begin position="163"/>
        <end position="224"/>
    </location>
</feature>
<keyword evidence="4" id="KW-0804">Transcription</keyword>
<keyword evidence="7" id="KW-1185">Reference proteome</keyword>
<name>A0ABP4QH15_9ACTN</name>
<accession>A0ABP4QH15</accession>
<dbReference type="PROSITE" id="PS50921">
    <property type="entry name" value="ANTAR"/>
    <property type="match status" value="1"/>
</dbReference>
<comment type="caution">
    <text evidence="6">The sequence shown here is derived from an EMBL/GenBank/DDBJ whole genome shotgun (WGS) entry which is preliminary data.</text>
</comment>
<dbReference type="SUPFAM" id="SSF52172">
    <property type="entry name" value="CheY-like"/>
    <property type="match status" value="1"/>
</dbReference>
<protein>
    <submittedName>
        <fullName evidence="6">GAF and ANTAR domain-containing protein</fullName>
    </submittedName>
</protein>
<dbReference type="Gene3D" id="1.10.10.10">
    <property type="entry name" value="Winged helix-like DNA-binding domain superfamily/Winged helix DNA-binding domain"/>
    <property type="match status" value="1"/>
</dbReference>
<evidence type="ECO:0000256" key="3">
    <source>
        <dbReference type="ARBA" id="ARBA00023015"/>
    </source>
</evidence>
<dbReference type="InterPro" id="IPR029016">
    <property type="entry name" value="GAF-like_dom_sf"/>
</dbReference>
<dbReference type="SMART" id="SM00065">
    <property type="entry name" value="GAF"/>
    <property type="match status" value="1"/>
</dbReference>
<reference evidence="7" key="1">
    <citation type="journal article" date="2019" name="Int. J. Syst. Evol. Microbiol.">
        <title>The Global Catalogue of Microorganisms (GCM) 10K type strain sequencing project: providing services to taxonomists for standard genome sequencing and annotation.</title>
        <authorList>
            <consortium name="The Broad Institute Genomics Platform"/>
            <consortium name="The Broad Institute Genome Sequencing Center for Infectious Disease"/>
            <person name="Wu L."/>
            <person name="Ma J."/>
        </authorList>
    </citation>
    <scope>NUCLEOTIDE SEQUENCE [LARGE SCALE GENOMIC DNA]</scope>
    <source>
        <strain evidence="7">JCM 14969</strain>
    </source>
</reference>
<organism evidence="6 7">
    <name type="scientific">Kribbella sancticallisti</name>
    <dbReference type="NCBI Taxonomy" id="460087"/>
    <lineage>
        <taxon>Bacteria</taxon>
        <taxon>Bacillati</taxon>
        <taxon>Actinomycetota</taxon>
        <taxon>Actinomycetes</taxon>
        <taxon>Propionibacteriales</taxon>
        <taxon>Kribbellaceae</taxon>
        <taxon>Kribbella</taxon>
    </lineage>
</organism>
<evidence type="ECO:0000259" key="5">
    <source>
        <dbReference type="PROSITE" id="PS50921"/>
    </source>
</evidence>
<dbReference type="SUPFAM" id="SSF55781">
    <property type="entry name" value="GAF domain-like"/>
    <property type="match status" value="1"/>
</dbReference>
<dbReference type="Pfam" id="PF03861">
    <property type="entry name" value="ANTAR"/>
    <property type="match status" value="1"/>
</dbReference>
<dbReference type="InterPro" id="IPR005561">
    <property type="entry name" value="ANTAR"/>
</dbReference>
<keyword evidence="3" id="KW-0805">Transcription regulation</keyword>
<gene>
    <name evidence="6" type="ORF">GCM10009789_76000</name>
</gene>
<dbReference type="SMART" id="SM01012">
    <property type="entry name" value="ANTAR"/>
    <property type="match status" value="1"/>
</dbReference>
<dbReference type="InterPro" id="IPR012074">
    <property type="entry name" value="GAF_ANTAR"/>
</dbReference>
<dbReference type="InterPro" id="IPR011006">
    <property type="entry name" value="CheY-like_superfamily"/>
</dbReference>
<evidence type="ECO:0000256" key="1">
    <source>
        <dbReference type="ARBA" id="ARBA00022679"/>
    </source>
</evidence>
<sequence length="236" mass="25223">MTREHRLTQVFIELADTLVADFDLVDFIGVLADAAVELLEVDAAGLMLADEDGALQVMTASDDRAELVELFELQQQEGPCPDCFRSASPVVNVDLARWPRLAEVAAAAGYASAHSLPLRLRGEIIGVLNLFRSSTAALSDEDSRLGQALADMATIGLLHEREVRGRKALAEQLQRALDSRVLIEQAKGMLAERSGLSLPDAFAAMRAYARGTGCGLGSVAHGVLDGSLPTSRLRAV</sequence>
<evidence type="ECO:0000313" key="7">
    <source>
        <dbReference type="Proteomes" id="UP001500393"/>
    </source>
</evidence>
<dbReference type="InterPro" id="IPR036388">
    <property type="entry name" value="WH-like_DNA-bd_sf"/>
</dbReference>
<dbReference type="Proteomes" id="UP001500393">
    <property type="component" value="Unassembled WGS sequence"/>
</dbReference>